<sequence length="198" mass="22554">MLICIKQGFRKLKFSLDLRHELAADTLKNQTKNNHQMIAIEQLKEVGKIWLAWVRLQDHDPAEVTQIFEKLKGELDVKLGRGWQKYDPVIKKGRPQSYKKLFQELDSDSQESANALIKYFNEGIPEDAPVSPVIHLILILCVCEVGRGYGQAPDNMLAYAHDLIDYPNLTWSSLLDTAGSSPEFAFLCKGDSDEDYKE</sequence>
<protein>
    <submittedName>
        <fullName evidence="1">Uncharacterized protein</fullName>
    </submittedName>
</protein>
<evidence type="ECO:0000313" key="2">
    <source>
        <dbReference type="Proteomes" id="UP000235914"/>
    </source>
</evidence>
<reference evidence="1 2" key="1">
    <citation type="journal article" date="2017" name="BMC Genomics">
        <title>Genome sequencing of 39 Akkermansia muciniphila isolates reveals its population structure, genomic and functional diverisity, and global distribution in mammalian gut microbiotas.</title>
        <authorList>
            <person name="Guo X."/>
            <person name="Li S."/>
            <person name="Zhang J."/>
            <person name="Wu F."/>
            <person name="Li X."/>
            <person name="Wu D."/>
            <person name="Zhang M."/>
            <person name="Ou Z."/>
            <person name="Jie Z."/>
            <person name="Yan Q."/>
            <person name="Li P."/>
            <person name="Yi J."/>
            <person name="Peng Y."/>
        </authorList>
    </citation>
    <scope>NUCLEOTIDE SEQUENCE [LARGE SCALE GENOMIC DNA]</scope>
    <source>
        <strain evidence="1 2">GP43</strain>
    </source>
</reference>
<gene>
    <name evidence="1" type="ORF">CXU09_04595</name>
</gene>
<dbReference type="Proteomes" id="UP000235914">
    <property type="component" value="Unassembled WGS sequence"/>
</dbReference>
<dbReference type="AlphaFoldDB" id="A0AAP8NM48"/>
<evidence type="ECO:0000313" key="1">
    <source>
        <dbReference type="EMBL" id="PNC56858.1"/>
    </source>
</evidence>
<dbReference type="EMBL" id="PJKN01000002">
    <property type="protein sequence ID" value="PNC56858.1"/>
    <property type="molecule type" value="Genomic_DNA"/>
</dbReference>
<name>A0AAP8NM48_9BACT</name>
<proteinExistence type="predicted"/>
<comment type="caution">
    <text evidence="1">The sequence shown here is derived from an EMBL/GenBank/DDBJ whole genome shotgun (WGS) entry which is preliminary data.</text>
</comment>
<dbReference type="RefSeq" id="WP_022198430.1">
    <property type="nucleotide sequence ID" value="NZ_CP024742.1"/>
</dbReference>
<organism evidence="1 2">
    <name type="scientific">Akkermansia muciniphila</name>
    <dbReference type="NCBI Taxonomy" id="239935"/>
    <lineage>
        <taxon>Bacteria</taxon>
        <taxon>Pseudomonadati</taxon>
        <taxon>Verrucomicrobiota</taxon>
        <taxon>Verrucomicrobiia</taxon>
        <taxon>Verrucomicrobiales</taxon>
        <taxon>Akkermansiaceae</taxon>
        <taxon>Akkermansia</taxon>
    </lineage>
</organism>
<accession>A0AAP8NM48</accession>